<feature type="transmembrane region" description="Helical" evidence="6">
    <location>
        <begin position="228"/>
        <end position="254"/>
    </location>
</feature>
<evidence type="ECO:0000256" key="1">
    <source>
        <dbReference type="ARBA" id="ARBA00004370"/>
    </source>
</evidence>
<name>A0A436ZTX0_ARTFL</name>
<keyword evidence="6" id="KW-0812">Transmembrane</keyword>
<dbReference type="EMBL" id="SAEB01000009">
    <property type="protein sequence ID" value="RVD82358.1"/>
    <property type="molecule type" value="Genomic_DNA"/>
</dbReference>
<dbReference type="OrthoDB" id="412647at2759"/>
<comment type="caution">
    <text evidence="7">The sequence shown here is derived from an EMBL/GenBank/DDBJ whole genome shotgun (WGS) entry which is preliminary data.</text>
</comment>
<dbReference type="STRING" id="97331.A0A436ZTX0"/>
<dbReference type="Proteomes" id="UP000283090">
    <property type="component" value="Unassembled WGS sequence"/>
</dbReference>
<evidence type="ECO:0000256" key="5">
    <source>
        <dbReference type="SAM" id="MobiDB-lite"/>
    </source>
</evidence>
<keyword evidence="8" id="KW-1185">Reference proteome</keyword>
<reference evidence="7 8" key="1">
    <citation type="submission" date="2019-01" db="EMBL/GenBank/DDBJ databases">
        <title>Intercellular communication is required for trap formation in the nematode-trapping fungus Duddingtonia flagrans.</title>
        <authorList>
            <person name="Youssar L."/>
            <person name="Wernet V."/>
            <person name="Hensel N."/>
            <person name="Hildebrandt H.-G."/>
            <person name="Fischer R."/>
        </authorList>
    </citation>
    <scope>NUCLEOTIDE SEQUENCE [LARGE SCALE GENOMIC DNA]</scope>
    <source>
        <strain evidence="7 8">CBS H-5679</strain>
    </source>
</reference>
<dbReference type="InterPro" id="IPR005629">
    <property type="entry name" value="Skn1/Kre6/Sbg1"/>
</dbReference>
<keyword evidence="6" id="KW-1133">Transmembrane helix</keyword>
<keyword evidence="4" id="KW-0961">Cell wall biogenesis/degradation</keyword>
<dbReference type="GO" id="GO:0016020">
    <property type="term" value="C:membrane"/>
    <property type="evidence" value="ECO:0007669"/>
    <property type="project" value="UniProtKB-SubCell"/>
</dbReference>
<feature type="compositionally biased region" description="Polar residues" evidence="5">
    <location>
        <begin position="31"/>
        <end position="41"/>
    </location>
</feature>
<dbReference type="RefSeq" id="XP_067487902.1">
    <property type="nucleotide sequence ID" value="XM_067636267.1"/>
</dbReference>
<dbReference type="Pfam" id="PF03935">
    <property type="entry name" value="SKN1_KRE6_Sbg1"/>
    <property type="match status" value="1"/>
</dbReference>
<evidence type="ECO:0000256" key="4">
    <source>
        <dbReference type="ARBA" id="ARBA00023316"/>
    </source>
</evidence>
<accession>A0A436ZTX0</accession>
<comment type="subcellular location">
    <subcellularLocation>
        <location evidence="1">Membrane</location>
    </subcellularLocation>
</comment>
<dbReference type="AlphaFoldDB" id="A0A436ZTX0"/>
<evidence type="ECO:0000256" key="2">
    <source>
        <dbReference type="ARBA" id="ARBA00023136"/>
    </source>
</evidence>
<keyword evidence="3" id="KW-0325">Glycoprotein</keyword>
<dbReference type="VEuPathDB" id="FungiDB:DFL_006784"/>
<evidence type="ECO:0000313" key="8">
    <source>
        <dbReference type="Proteomes" id="UP000283090"/>
    </source>
</evidence>
<evidence type="ECO:0000256" key="3">
    <source>
        <dbReference type="ARBA" id="ARBA00023180"/>
    </source>
</evidence>
<evidence type="ECO:0000256" key="6">
    <source>
        <dbReference type="SAM" id="Phobius"/>
    </source>
</evidence>
<keyword evidence="2 6" id="KW-0472">Membrane</keyword>
<sequence>MSQKRVPPPLPSARRSLSAANTLNIPPPFPTLQQNQTSPLASPRITLNRSSEDILQSKRAQYTGPIRNLTPTSTAPSSPILPANERPFYSSGSPAYSPENLLPPSKGFSSHRFQNPSIDSNFIPGYYIRYESSRDYFDSFDNRHAPRDPFSAPLHSPMSWDMHDGLRPQTEDSDDDVSIYPMGEKFDVFAHADHLIVYPKDIEADDELHAPDGKKIDRDFNFWTKRGLVNLGGLALLVGGILFLFIGYPVIFFVQNYVLESDRPTSTAFCRGSECPPPNN</sequence>
<proteinExistence type="predicted"/>
<feature type="compositionally biased region" description="Pro residues" evidence="5">
    <location>
        <begin position="1"/>
        <end position="11"/>
    </location>
</feature>
<protein>
    <submittedName>
        <fullName evidence="7">Uncharacterized protein</fullName>
    </submittedName>
</protein>
<organism evidence="7 8">
    <name type="scientific">Arthrobotrys flagrans</name>
    <name type="common">Nematode-trapping fungus</name>
    <name type="synonym">Trichothecium flagrans</name>
    <dbReference type="NCBI Taxonomy" id="97331"/>
    <lineage>
        <taxon>Eukaryota</taxon>
        <taxon>Fungi</taxon>
        <taxon>Dikarya</taxon>
        <taxon>Ascomycota</taxon>
        <taxon>Pezizomycotina</taxon>
        <taxon>Orbiliomycetes</taxon>
        <taxon>Orbiliales</taxon>
        <taxon>Orbiliaceae</taxon>
        <taxon>Arthrobotrys</taxon>
    </lineage>
</organism>
<gene>
    <name evidence="7" type="ORF">DFL_006784</name>
</gene>
<feature type="region of interest" description="Disordered" evidence="5">
    <location>
        <begin position="1"/>
        <end position="41"/>
    </location>
</feature>
<evidence type="ECO:0000313" key="7">
    <source>
        <dbReference type="EMBL" id="RVD82358.1"/>
    </source>
</evidence>
<dbReference type="GeneID" id="93589095"/>